<evidence type="ECO:0000256" key="1">
    <source>
        <dbReference type="ARBA" id="ARBA00008383"/>
    </source>
</evidence>
<dbReference type="SUPFAM" id="SSF89796">
    <property type="entry name" value="CoA-transferase family III (CaiB/BaiF)"/>
    <property type="match status" value="2"/>
</dbReference>
<dbReference type="EMBL" id="MU404352">
    <property type="protein sequence ID" value="KAI1614738.1"/>
    <property type="molecule type" value="Genomic_DNA"/>
</dbReference>
<gene>
    <name evidence="2" type="ORF">EDD36DRAFT_163499</name>
</gene>
<evidence type="ECO:0000313" key="2">
    <source>
        <dbReference type="EMBL" id="KAI1614738.1"/>
    </source>
</evidence>
<sequence length="479" mass="52159">MTDRASFTAKDTVKYLWKTLGLPPVALDRLHLEREGPGLPSSFKVGHLAHASIGLSGLTAALLYAYGKKGRVPVVRVASQHAVIEFKSERFYLLDGQKPASSWGPIAGLHATSDGYVRVHANFPNHHEGTVKLLGCQPHASRAQVGEAISAWRAVDLETAAADNKLVIAALRTYKQWDVTPQAQAISDFPITVTKVANSAPGFPEHMQTPQDKCLRGLRVLELTRVIAGPVAGKTLAAHGADVLWITSPNLPDLPGLDRDLARGKRTAQVDLDRPQDVSRLMDLLDDADVFLQSYRPGSVVAKGLTEQNILDRRKGRPLVFANLTAYGTTGPWKSRRGFDSLVQTCSGMNVSEAEHYGQGEAARALPCQALDHASGYFLATGIMAALYKQATEGGSYRVDVSLAGTMKYLRSLGQYPGTTGFQVDDYEKHEDIPPEYFETRISGFGELKSIRHSVAIEGVDVGWEIMPEPLGSHEPCWQ</sequence>
<dbReference type="InterPro" id="IPR023606">
    <property type="entry name" value="CoA-Trfase_III_dom_1_sf"/>
</dbReference>
<reference evidence="2" key="1">
    <citation type="journal article" date="2022" name="bioRxiv">
        <title>Deciphering the potential niche of two novel black yeast fungi from a biological soil crust based on their genomes, phenotypes, and melanin regulation.</title>
        <authorList>
            <consortium name="DOE Joint Genome Institute"/>
            <person name="Carr E.C."/>
            <person name="Barton Q."/>
            <person name="Grambo S."/>
            <person name="Sullivan M."/>
            <person name="Renfro C.M."/>
            <person name="Kuo A."/>
            <person name="Pangilinan J."/>
            <person name="Lipzen A."/>
            <person name="Keymanesh K."/>
            <person name="Savage E."/>
            <person name="Barry K."/>
            <person name="Grigoriev I.V."/>
            <person name="Riekhof W.R."/>
            <person name="Harris S.S."/>
        </authorList>
    </citation>
    <scope>NUCLEOTIDE SEQUENCE</scope>
    <source>
        <strain evidence="2">JF 03-4F</strain>
    </source>
</reference>
<dbReference type="Pfam" id="PF02515">
    <property type="entry name" value="CoA_transf_3"/>
    <property type="match status" value="1"/>
</dbReference>
<dbReference type="InterPro" id="IPR003673">
    <property type="entry name" value="CoA-Trfase_fam_III"/>
</dbReference>
<dbReference type="AlphaFoldDB" id="A0AAN6IER3"/>
<dbReference type="GO" id="GO:0003824">
    <property type="term" value="F:catalytic activity"/>
    <property type="evidence" value="ECO:0007669"/>
    <property type="project" value="InterPro"/>
</dbReference>
<comment type="similarity">
    <text evidence="1">Belongs to the CoA-transferase III family.</text>
</comment>
<evidence type="ECO:0000313" key="3">
    <source>
        <dbReference type="Proteomes" id="UP001203852"/>
    </source>
</evidence>
<organism evidence="2 3">
    <name type="scientific">Exophiala viscosa</name>
    <dbReference type="NCBI Taxonomy" id="2486360"/>
    <lineage>
        <taxon>Eukaryota</taxon>
        <taxon>Fungi</taxon>
        <taxon>Dikarya</taxon>
        <taxon>Ascomycota</taxon>
        <taxon>Pezizomycotina</taxon>
        <taxon>Eurotiomycetes</taxon>
        <taxon>Chaetothyriomycetidae</taxon>
        <taxon>Chaetothyriales</taxon>
        <taxon>Herpotrichiellaceae</taxon>
        <taxon>Exophiala</taxon>
    </lineage>
</organism>
<comment type="caution">
    <text evidence="2">The sequence shown here is derived from an EMBL/GenBank/DDBJ whole genome shotgun (WGS) entry which is preliminary data.</text>
</comment>
<dbReference type="Proteomes" id="UP001203852">
    <property type="component" value="Unassembled WGS sequence"/>
</dbReference>
<dbReference type="Gene3D" id="3.40.50.10540">
    <property type="entry name" value="Crotonobetainyl-coa:carnitine coa-transferase, domain 1"/>
    <property type="match status" value="1"/>
</dbReference>
<dbReference type="PANTHER" id="PTHR48228:SF4">
    <property type="entry name" value="BLR3030 PROTEIN"/>
    <property type="match status" value="1"/>
</dbReference>
<dbReference type="PANTHER" id="PTHR48228">
    <property type="entry name" value="SUCCINYL-COA--D-CITRAMALATE COA-TRANSFERASE"/>
    <property type="match status" value="1"/>
</dbReference>
<proteinExistence type="inferred from homology"/>
<name>A0AAN6IER3_9EURO</name>
<keyword evidence="3" id="KW-1185">Reference proteome</keyword>
<protein>
    <submittedName>
        <fullName evidence="2">CoA-transferase family III domain-containing protein</fullName>
    </submittedName>
</protein>
<accession>A0AAN6IER3</accession>
<dbReference type="InterPro" id="IPR050509">
    <property type="entry name" value="CoA-transferase_III"/>
</dbReference>